<evidence type="ECO:0000313" key="2">
    <source>
        <dbReference type="Proteomes" id="UP000005723"/>
    </source>
</evidence>
<dbReference type="EMBL" id="ADBY01000058">
    <property type="protein sequence ID" value="EFE93615.1"/>
    <property type="molecule type" value="Genomic_DNA"/>
</dbReference>
<proteinExistence type="predicted"/>
<dbReference type="STRING" id="667129.HMPREF0758_4499"/>
<reference evidence="1 2" key="1">
    <citation type="submission" date="2010-01" db="EMBL/GenBank/DDBJ databases">
        <authorList>
            <person name="Muzny D."/>
            <person name="Qin X."/>
            <person name="Deng J."/>
            <person name="Jiang H."/>
            <person name="Liu Y."/>
            <person name="Qu J."/>
            <person name="Song X.-Z."/>
            <person name="Zhang L."/>
            <person name="Thornton R."/>
            <person name="Coyle M."/>
            <person name="Francisco L."/>
            <person name="Jackson L."/>
            <person name="Javaid M."/>
            <person name="Korchina V."/>
            <person name="Kovar C."/>
            <person name="Mata R."/>
            <person name="Mathew T."/>
            <person name="Ngo R."/>
            <person name="Nguyen L."/>
            <person name="Nguyen N."/>
            <person name="Okwuonu G."/>
            <person name="Ongeri F."/>
            <person name="Pham C."/>
            <person name="Simmons D."/>
            <person name="Wilczek-Boney K."/>
            <person name="Hale W."/>
            <person name="Jakkamsetti A."/>
            <person name="Pham P."/>
            <person name="Ruth R."/>
            <person name="San Lucas F."/>
            <person name="Warren J."/>
            <person name="Zhang J."/>
            <person name="Zhao Z."/>
            <person name="Zhou C."/>
            <person name="Zhu D."/>
            <person name="Lee S."/>
            <person name="Bess C."/>
            <person name="Blankenburg K."/>
            <person name="Forbes L."/>
            <person name="Fu Q."/>
            <person name="Gubbala S."/>
            <person name="Hirani K."/>
            <person name="Jayaseelan J.C."/>
            <person name="Lara F."/>
            <person name="Munidasa M."/>
            <person name="Palculict T."/>
            <person name="Patil S."/>
            <person name="Pu L.-L."/>
            <person name="Saada N."/>
            <person name="Tang L."/>
            <person name="Weissenberger G."/>
            <person name="Zhu Y."/>
            <person name="Hemphill L."/>
            <person name="Shang Y."/>
            <person name="Youmans B."/>
            <person name="Ayvaz T."/>
            <person name="Ross M."/>
            <person name="Santibanez J."/>
            <person name="Aqrawi P."/>
            <person name="Gross S."/>
            <person name="Joshi V."/>
            <person name="Fowler G."/>
            <person name="Nazareth L."/>
            <person name="Reid J."/>
            <person name="Worley K."/>
            <person name="Petrosino J."/>
            <person name="Highlander S."/>
            <person name="Gibbs R."/>
        </authorList>
    </citation>
    <scope>NUCLEOTIDE SEQUENCE [LARGE SCALE GENOMIC DNA]</scope>
    <source>
        <strain evidence="1 2">DSM 4582</strain>
    </source>
</reference>
<comment type="caution">
    <text evidence="1">The sequence shown here is derived from an EMBL/GenBank/DDBJ whole genome shotgun (WGS) entry which is preliminary data.</text>
</comment>
<dbReference type="AlphaFoldDB" id="D4E8J9"/>
<organism evidence="1 2">
    <name type="scientific">Serratia odorifera DSM 4582</name>
    <dbReference type="NCBI Taxonomy" id="667129"/>
    <lineage>
        <taxon>Bacteria</taxon>
        <taxon>Pseudomonadati</taxon>
        <taxon>Pseudomonadota</taxon>
        <taxon>Gammaproteobacteria</taxon>
        <taxon>Enterobacterales</taxon>
        <taxon>Yersiniaceae</taxon>
        <taxon>Serratia</taxon>
    </lineage>
</organism>
<name>D4E8J9_SEROD</name>
<dbReference type="Proteomes" id="UP000005723">
    <property type="component" value="Unassembled WGS sequence"/>
</dbReference>
<evidence type="ECO:0000313" key="1">
    <source>
        <dbReference type="EMBL" id="EFE93615.1"/>
    </source>
</evidence>
<gene>
    <name evidence="1" type="ORF">HMPREF0758_4499</name>
</gene>
<sequence length="47" mass="5581">MQHLACHVLTVFSRDPFQTSRDPRNLYLFLIYQLVKNFTHNTGQSEN</sequence>
<protein>
    <submittedName>
        <fullName evidence="1">Uncharacterized protein</fullName>
    </submittedName>
</protein>
<dbReference type="HOGENOM" id="CLU_3173106_0_0_6"/>
<keyword evidence="2" id="KW-1185">Reference proteome</keyword>
<accession>D4E8J9</accession>